<feature type="transmembrane region" description="Helical" evidence="9">
    <location>
        <begin position="489"/>
        <end position="509"/>
    </location>
</feature>
<evidence type="ECO:0000259" key="10">
    <source>
        <dbReference type="Pfam" id="PF02355"/>
    </source>
</evidence>
<evidence type="ECO:0000259" key="12">
    <source>
        <dbReference type="Pfam" id="PF21760"/>
    </source>
</evidence>
<dbReference type="Gene3D" id="3.30.70.3400">
    <property type="match status" value="2"/>
</dbReference>
<dbReference type="Pfam" id="PF22599">
    <property type="entry name" value="SecDF_P1_head"/>
    <property type="match status" value="1"/>
</dbReference>
<dbReference type="GO" id="GO:0015450">
    <property type="term" value="F:protein-transporting ATPase activity"/>
    <property type="evidence" value="ECO:0007669"/>
    <property type="project" value="InterPro"/>
</dbReference>
<comment type="subcellular location">
    <subcellularLocation>
        <location evidence="1">Cell membrane</location>
        <topology evidence="1">Multi-pass membrane protein</topology>
    </subcellularLocation>
</comment>
<feature type="domain" description="Protein export membrane protein SecD/SecF C-terminal" evidence="10">
    <location>
        <begin position="444"/>
        <end position="615"/>
    </location>
</feature>
<accession>A0A1W1DLB5</accession>
<feature type="domain" description="SecD export protein N-terminal TM" evidence="11">
    <location>
        <begin position="1"/>
        <end position="102"/>
    </location>
</feature>
<dbReference type="NCBIfam" id="TIGR01129">
    <property type="entry name" value="secD"/>
    <property type="match status" value="1"/>
</dbReference>
<keyword evidence="3" id="KW-1003">Cell membrane</keyword>
<keyword evidence="5" id="KW-0653">Protein transport</keyword>
<dbReference type="InterPro" id="IPR054384">
    <property type="entry name" value="SecDF_P1_head"/>
</dbReference>
<dbReference type="FunFam" id="3.30.1360.200:FF:000001">
    <property type="entry name" value="Protein translocase subunit SecD"/>
    <property type="match status" value="1"/>
</dbReference>
<dbReference type="GO" id="GO:0006886">
    <property type="term" value="P:intracellular protein transport"/>
    <property type="evidence" value="ECO:0007669"/>
    <property type="project" value="InterPro"/>
</dbReference>
<feature type="transmembrane region" description="Helical" evidence="9">
    <location>
        <begin position="560"/>
        <end position="582"/>
    </location>
</feature>
<dbReference type="InterPro" id="IPR048631">
    <property type="entry name" value="SecD_1st"/>
</dbReference>
<dbReference type="FunFam" id="1.20.1640.10:FF:000004">
    <property type="entry name" value="Protein translocase subunit SecD"/>
    <property type="match status" value="1"/>
</dbReference>
<sequence length="626" mass="67824">MNHYSGLRNALIAFFLLLSALYALPNIFGSDLAVQVSSAGDAAIEQSDLTKITATLKQKNIQYKSAALSNRRILVRFGDNASQLSAKDLLKTELGRNYVVALNLAPSVPQWLDSLGGRAMSLGLDLRGGVHFLLEVDMQAVLAMSIDKYYNELRTLLREDRLYKSIKKEGDSIAIRFKTLELKDKALARIKSDISDLIVLETGDQDELLIQVGISDDAQKIAKSSALKQNITTLRNRVNELGVAEPIIQQQGLERIVVQLPGVQDTARAKEILGAVATLEFRLVDEKNDPQTAIQSGRTPIGSKLYYFKDGRPLLLKTRVITTGESITGASAGFDQENNIPMVNITLDSAGGRAMLDTTKKYLHHRMAVVFIENQVETITDKDGRVMLDKKGNPLKKRTTTKDIINAATIQGTFSSRFQITGIDSARAASNLALLLRAGSLSAPIEIIEERTIGPSLGADNIQKGVLSVIVGFVLVLIFMAVRYRVFGLVANVALTLNLVMIVAVLSLLQATLTLPGIAGIVLTVGMAVDANVLIFERIKEELGTQSNIQKAISSGYDKAVLTIADANITTLIAALVLFSFGTGPIKGFAITLSIGIVTSMFTAIIVSRAIINKIYGGKKLKELSI</sequence>
<keyword evidence="4 9" id="KW-0812">Transmembrane</keyword>
<dbReference type="Gene3D" id="3.30.1360.200">
    <property type="match status" value="1"/>
</dbReference>
<evidence type="ECO:0000256" key="7">
    <source>
        <dbReference type="ARBA" id="ARBA00023010"/>
    </source>
</evidence>
<evidence type="ECO:0000259" key="11">
    <source>
        <dbReference type="Pfam" id="PF13721"/>
    </source>
</evidence>
<keyword evidence="2" id="KW-0813">Transport</keyword>
<dbReference type="EMBL" id="FPHV01000129">
    <property type="protein sequence ID" value="SFV81986.1"/>
    <property type="molecule type" value="Genomic_DNA"/>
</dbReference>
<dbReference type="PANTHER" id="PTHR30081">
    <property type="entry name" value="PROTEIN-EXPORT MEMBRANE PROTEIN SEC"/>
    <property type="match status" value="1"/>
</dbReference>
<dbReference type="NCBIfam" id="TIGR00916">
    <property type="entry name" value="2A0604s01"/>
    <property type="match status" value="1"/>
</dbReference>
<evidence type="ECO:0000256" key="4">
    <source>
        <dbReference type="ARBA" id="ARBA00022692"/>
    </source>
</evidence>
<proteinExistence type="inferred from homology"/>
<evidence type="ECO:0000256" key="5">
    <source>
        <dbReference type="ARBA" id="ARBA00022927"/>
    </source>
</evidence>
<keyword evidence="7" id="KW-0811">Translocation</keyword>
<evidence type="ECO:0000313" key="14">
    <source>
        <dbReference type="EMBL" id="SFV81986.1"/>
    </source>
</evidence>
<name>A0A1W1DLB5_9ZZZZ</name>
<dbReference type="Pfam" id="PF13721">
    <property type="entry name" value="SecD-TM1"/>
    <property type="match status" value="1"/>
</dbReference>
<dbReference type="HAMAP" id="MF_01463_B">
    <property type="entry name" value="SecD_B"/>
    <property type="match status" value="1"/>
</dbReference>
<feature type="transmembrane region" description="Helical" evidence="9">
    <location>
        <begin position="588"/>
        <end position="612"/>
    </location>
</feature>
<dbReference type="Pfam" id="PF02355">
    <property type="entry name" value="SecD_SecF_C"/>
    <property type="match status" value="1"/>
</dbReference>
<dbReference type="GO" id="GO:0005886">
    <property type="term" value="C:plasma membrane"/>
    <property type="evidence" value="ECO:0007669"/>
    <property type="project" value="UniProtKB-SubCell"/>
</dbReference>
<dbReference type="InterPro" id="IPR027398">
    <property type="entry name" value="SecD-TM"/>
</dbReference>
<dbReference type="InterPro" id="IPR022646">
    <property type="entry name" value="SecD/SecF_CS"/>
</dbReference>
<dbReference type="FunFam" id="3.30.70.3400:FF:000003">
    <property type="entry name" value="Preprotein translocase subunit SecD"/>
    <property type="match status" value="1"/>
</dbReference>
<feature type="transmembrane region" description="Helical" evidence="9">
    <location>
        <begin position="515"/>
        <end position="539"/>
    </location>
</feature>
<dbReference type="InterPro" id="IPR022813">
    <property type="entry name" value="SecD/SecF_arch_bac"/>
</dbReference>
<feature type="transmembrane region" description="Helical" evidence="9">
    <location>
        <begin position="465"/>
        <end position="482"/>
    </location>
</feature>
<dbReference type="Gene3D" id="3.30.70.260">
    <property type="match status" value="1"/>
</dbReference>
<reference evidence="14" key="1">
    <citation type="submission" date="2016-10" db="EMBL/GenBank/DDBJ databases">
        <authorList>
            <person name="de Groot N.N."/>
        </authorList>
    </citation>
    <scope>NUCLEOTIDE SEQUENCE</scope>
</reference>
<evidence type="ECO:0000256" key="1">
    <source>
        <dbReference type="ARBA" id="ARBA00004651"/>
    </source>
</evidence>
<evidence type="ECO:0000256" key="2">
    <source>
        <dbReference type="ARBA" id="ARBA00022448"/>
    </source>
</evidence>
<feature type="domain" description="Protein translocase subunit SecDF P1" evidence="12">
    <location>
        <begin position="227"/>
        <end position="286"/>
    </location>
</feature>
<evidence type="ECO:0000256" key="9">
    <source>
        <dbReference type="SAM" id="Phobius"/>
    </source>
</evidence>
<dbReference type="AlphaFoldDB" id="A0A1W1DLB5"/>
<dbReference type="InterPro" id="IPR055344">
    <property type="entry name" value="SecD_SecF_C_bact"/>
</dbReference>
<dbReference type="SUPFAM" id="SSF82866">
    <property type="entry name" value="Multidrug efflux transporter AcrB transmembrane domain"/>
    <property type="match status" value="1"/>
</dbReference>
<dbReference type="Pfam" id="PF21760">
    <property type="entry name" value="SecD_1st"/>
    <property type="match status" value="1"/>
</dbReference>
<organism evidence="14">
    <name type="scientific">hydrothermal vent metagenome</name>
    <dbReference type="NCBI Taxonomy" id="652676"/>
    <lineage>
        <taxon>unclassified sequences</taxon>
        <taxon>metagenomes</taxon>
        <taxon>ecological metagenomes</taxon>
    </lineage>
</organism>
<evidence type="ECO:0000256" key="3">
    <source>
        <dbReference type="ARBA" id="ARBA00022475"/>
    </source>
</evidence>
<feature type="domain" description="SecDF P1 head subdomain" evidence="13">
    <location>
        <begin position="304"/>
        <end position="443"/>
    </location>
</feature>
<protein>
    <submittedName>
        <fullName evidence="14">Protein-export membrane protein SecD (TC 3.A.5.1.1)</fullName>
    </submittedName>
</protein>
<dbReference type="PANTHER" id="PTHR30081:SF1">
    <property type="entry name" value="PROTEIN TRANSLOCASE SUBUNIT SECD"/>
    <property type="match status" value="1"/>
</dbReference>
<keyword evidence="8 9" id="KW-0472">Membrane</keyword>
<dbReference type="Pfam" id="PF07549">
    <property type="entry name" value="Sec_GG"/>
    <property type="match status" value="1"/>
</dbReference>
<dbReference type="Gene3D" id="1.20.1640.10">
    <property type="entry name" value="Multidrug efflux transporter AcrB transmembrane domain"/>
    <property type="match status" value="1"/>
</dbReference>
<dbReference type="InterPro" id="IPR005791">
    <property type="entry name" value="SecD"/>
</dbReference>
<gene>
    <name evidence="14" type="ORF">MNB_SUP05-6-1040</name>
</gene>
<keyword evidence="6 9" id="KW-1133">Transmembrane helix</keyword>
<dbReference type="InterPro" id="IPR048634">
    <property type="entry name" value="SecD_SecF_C"/>
</dbReference>
<evidence type="ECO:0000256" key="6">
    <source>
        <dbReference type="ARBA" id="ARBA00022989"/>
    </source>
</evidence>
<evidence type="ECO:0000256" key="8">
    <source>
        <dbReference type="ARBA" id="ARBA00023136"/>
    </source>
</evidence>
<evidence type="ECO:0000259" key="13">
    <source>
        <dbReference type="Pfam" id="PF22599"/>
    </source>
</evidence>